<dbReference type="PANTHER" id="PTHR23517">
    <property type="entry name" value="RESISTANCE PROTEIN MDTM, PUTATIVE-RELATED-RELATED"/>
    <property type="match status" value="1"/>
</dbReference>
<dbReference type="SUPFAM" id="SSF103473">
    <property type="entry name" value="MFS general substrate transporter"/>
    <property type="match status" value="1"/>
</dbReference>
<dbReference type="RefSeq" id="WP_190479781.1">
    <property type="nucleotide sequence ID" value="NZ_JACOFT010000004.1"/>
</dbReference>
<evidence type="ECO:0000256" key="3">
    <source>
        <dbReference type="ARBA" id="ARBA00022475"/>
    </source>
</evidence>
<feature type="transmembrane region" description="Helical" evidence="7">
    <location>
        <begin position="266"/>
        <end position="282"/>
    </location>
</feature>
<evidence type="ECO:0000256" key="1">
    <source>
        <dbReference type="ARBA" id="ARBA00004651"/>
    </source>
</evidence>
<feature type="transmembrane region" description="Helical" evidence="7">
    <location>
        <begin position="75"/>
        <end position="94"/>
    </location>
</feature>
<dbReference type="InterPro" id="IPR050171">
    <property type="entry name" value="MFS_Transporters"/>
</dbReference>
<feature type="transmembrane region" description="Helical" evidence="7">
    <location>
        <begin position="230"/>
        <end position="254"/>
    </location>
</feature>
<evidence type="ECO:0000256" key="2">
    <source>
        <dbReference type="ARBA" id="ARBA00022448"/>
    </source>
</evidence>
<evidence type="ECO:0000256" key="7">
    <source>
        <dbReference type="SAM" id="Phobius"/>
    </source>
</evidence>
<keyword evidence="9" id="KW-1185">Reference proteome</keyword>
<organism evidence="8 9">
    <name type="scientific">Undibacterium aquatile</name>
    <dbReference type="NCBI Taxonomy" id="1537398"/>
    <lineage>
        <taxon>Bacteria</taxon>
        <taxon>Pseudomonadati</taxon>
        <taxon>Pseudomonadota</taxon>
        <taxon>Betaproteobacteria</taxon>
        <taxon>Burkholderiales</taxon>
        <taxon>Oxalobacteraceae</taxon>
        <taxon>Undibacterium</taxon>
    </lineage>
</organism>
<keyword evidence="5 7" id="KW-1133">Transmembrane helix</keyword>
<protein>
    <submittedName>
        <fullName evidence="8">MFS transporter</fullName>
    </submittedName>
</protein>
<dbReference type="Gene3D" id="1.20.1250.20">
    <property type="entry name" value="MFS general substrate transporter like domains"/>
    <property type="match status" value="2"/>
</dbReference>
<evidence type="ECO:0000313" key="8">
    <source>
        <dbReference type="EMBL" id="MBC3812148.1"/>
    </source>
</evidence>
<keyword evidence="4 7" id="KW-0812">Transmembrane</keyword>
<evidence type="ECO:0000256" key="6">
    <source>
        <dbReference type="ARBA" id="ARBA00023136"/>
    </source>
</evidence>
<dbReference type="Proteomes" id="UP000637632">
    <property type="component" value="Unassembled WGS sequence"/>
</dbReference>
<evidence type="ECO:0000256" key="4">
    <source>
        <dbReference type="ARBA" id="ARBA00022692"/>
    </source>
</evidence>
<feature type="transmembrane region" description="Helical" evidence="7">
    <location>
        <begin position="139"/>
        <end position="156"/>
    </location>
</feature>
<sequence length="423" mass="46828">MHNKKFNSLANSYLIYIGVAIASGGVALYTPLIVSETGKNFSGFWAASILFGLNLGRVIGSFAGSRFSRAVNHPLMVCGNIFLEGIALYCMAFLQQAWALALFAVLAGFGSGLSFPGLKNYLLKLRDLDQSALFSRLAFAIRMGLVSGYLMASWVPHESLRLVFLIVLVTFIAYGIFMLIAMRAISEHEKQYLALHTTLAQQERQTSTRQTNSASQDIAETGQRTTELPLLFYLSNAMFWCFAIQPMIGFSLHIPQFTPDIPVSTPFWISALVIIFFQIPISKRAIRIRDHFRFLQIGYGCLFLSFLLMLVFTHSATAVIVSAVLLSFGQVFYGPSLDVLTARFADKTCADTGKLMSKQMLYQSMGNMVGSLAGGILFDLSQHFDSPRLNWLLLALASVVMVILSKNKIPQLYRQAGNMPSAH</sequence>
<dbReference type="InterPro" id="IPR011701">
    <property type="entry name" value="MFS"/>
</dbReference>
<feature type="transmembrane region" description="Helical" evidence="7">
    <location>
        <begin position="360"/>
        <end position="377"/>
    </location>
</feature>
<dbReference type="InterPro" id="IPR036259">
    <property type="entry name" value="MFS_trans_sf"/>
</dbReference>
<name>A0ABR6XGV8_9BURK</name>
<keyword evidence="6 7" id="KW-0472">Membrane</keyword>
<keyword evidence="3" id="KW-1003">Cell membrane</keyword>
<reference evidence="8 9" key="1">
    <citation type="submission" date="2020-08" db="EMBL/GenBank/DDBJ databases">
        <title>Novel species isolated from subtropical streams in China.</title>
        <authorList>
            <person name="Lu H."/>
        </authorList>
    </citation>
    <scope>NUCLEOTIDE SEQUENCE [LARGE SCALE GENOMIC DNA]</scope>
    <source>
        <strain evidence="8 9">CCTCC AB 2015119</strain>
    </source>
</reference>
<gene>
    <name evidence="8" type="ORF">H8K26_11905</name>
</gene>
<feature type="transmembrane region" description="Helical" evidence="7">
    <location>
        <begin position="389"/>
        <end position="405"/>
    </location>
</feature>
<keyword evidence="2" id="KW-0813">Transport</keyword>
<feature type="transmembrane region" description="Helical" evidence="7">
    <location>
        <begin position="294"/>
        <end position="312"/>
    </location>
</feature>
<feature type="transmembrane region" description="Helical" evidence="7">
    <location>
        <begin position="318"/>
        <end position="340"/>
    </location>
</feature>
<comment type="caution">
    <text evidence="8">The sequence shown here is derived from an EMBL/GenBank/DDBJ whole genome shotgun (WGS) entry which is preliminary data.</text>
</comment>
<dbReference type="PANTHER" id="PTHR23517:SF2">
    <property type="entry name" value="MULTIDRUG RESISTANCE PROTEIN MDTH"/>
    <property type="match status" value="1"/>
</dbReference>
<dbReference type="Pfam" id="PF07690">
    <property type="entry name" value="MFS_1"/>
    <property type="match status" value="1"/>
</dbReference>
<feature type="transmembrane region" description="Helical" evidence="7">
    <location>
        <begin position="100"/>
        <end position="118"/>
    </location>
</feature>
<feature type="transmembrane region" description="Helical" evidence="7">
    <location>
        <begin position="44"/>
        <end position="63"/>
    </location>
</feature>
<evidence type="ECO:0000313" key="9">
    <source>
        <dbReference type="Proteomes" id="UP000637632"/>
    </source>
</evidence>
<proteinExistence type="predicted"/>
<feature type="transmembrane region" description="Helical" evidence="7">
    <location>
        <begin position="12"/>
        <end position="32"/>
    </location>
</feature>
<comment type="subcellular location">
    <subcellularLocation>
        <location evidence="1">Cell membrane</location>
        <topology evidence="1">Multi-pass membrane protein</topology>
    </subcellularLocation>
</comment>
<feature type="transmembrane region" description="Helical" evidence="7">
    <location>
        <begin position="162"/>
        <end position="182"/>
    </location>
</feature>
<evidence type="ECO:0000256" key="5">
    <source>
        <dbReference type="ARBA" id="ARBA00022989"/>
    </source>
</evidence>
<dbReference type="EMBL" id="JACOFT010000004">
    <property type="protein sequence ID" value="MBC3812148.1"/>
    <property type="molecule type" value="Genomic_DNA"/>
</dbReference>
<accession>A0ABR6XGV8</accession>